<evidence type="ECO:0000313" key="3">
    <source>
        <dbReference type="EMBL" id="QGR06228.1"/>
    </source>
</evidence>
<feature type="region of interest" description="Disordered" evidence="1">
    <location>
        <begin position="60"/>
        <end position="85"/>
    </location>
</feature>
<organism evidence="3 4">
    <name type="scientific">Pantoea phytobeneficialis</name>
    <dbReference type="NCBI Taxonomy" id="2052056"/>
    <lineage>
        <taxon>Bacteria</taxon>
        <taxon>Pseudomonadati</taxon>
        <taxon>Pseudomonadota</taxon>
        <taxon>Gammaproteobacteria</taxon>
        <taxon>Enterobacterales</taxon>
        <taxon>Erwiniaceae</taxon>
        <taxon>Pantoea</taxon>
    </lineage>
</organism>
<evidence type="ECO:0000313" key="2">
    <source>
        <dbReference type="EMBL" id="MDO6406285.1"/>
    </source>
</evidence>
<reference evidence="2" key="3">
    <citation type="submission" date="2023-07" db="EMBL/GenBank/DDBJ databases">
        <title>The extreme plant-growth-promoting properties of Pantoea phytobeneficialis PF55 revealed by functional and genomic analysis.</title>
        <authorList>
            <person name="Nascimento F.X."/>
            <person name="Marcio R.J."/>
        </authorList>
    </citation>
    <scope>NUCLEOTIDE SEQUENCE</scope>
    <source>
        <strain evidence="2">PF55</strain>
    </source>
</reference>
<protein>
    <submittedName>
        <fullName evidence="3">Uncharacterized protein</fullName>
    </submittedName>
</protein>
<dbReference type="AlphaFoldDB" id="A0AAP9H422"/>
<dbReference type="EMBL" id="CP024636">
    <property type="protein sequence ID" value="QGR06228.1"/>
    <property type="molecule type" value="Genomic_DNA"/>
</dbReference>
<dbReference type="Proteomes" id="UP001171299">
    <property type="component" value="Unassembled WGS sequence"/>
</dbReference>
<evidence type="ECO:0000256" key="1">
    <source>
        <dbReference type="SAM" id="MobiDB-lite"/>
    </source>
</evidence>
<evidence type="ECO:0000313" key="4">
    <source>
        <dbReference type="Proteomes" id="UP000424872"/>
    </source>
</evidence>
<keyword evidence="5" id="KW-1185">Reference proteome</keyword>
<gene>
    <name evidence="3" type="ORF">CTZ24_07315</name>
    <name evidence="2" type="ORF">Q3404_06825</name>
</gene>
<reference evidence="3" key="2">
    <citation type="journal article" date="2020" name="Environ. Microbiol.">
        <title>The extreme plant-growth-promoting properties of Pantoea phytobeneficialis MSR2 revealed by functional and genomic analysis.</title>
        <authorList>
            <person name="Nascimento F.X."/>
            <person name="Hernandez A.G."/>
            <person name="Glick B.R."/>
            <person name="Rossi M.J."/>
        </authorList>
    </citation>
    <scope>NUCLEOTIDE SEQUENCE</scope>
    <source>
        <strain evidence="3">MSR2</strain>
    </source>
</reference>
<sequence>MNPADFIHKNIVKQLVGEGYPQDVALRGADKGVEHYHRCSQASRKGRMFDDCLYFARQEARFQTPQNERKPKPARNSKNRQEKLL</sequence>
<name>A0AAP9H422_9GAMM</name>
<dbReference type="Proteomes" id="UP000424872">
    <property type="component" value="Chromosome"/>
</dbReference>
<dbReference type="EMBL" id="JAUOOM010000005">
    <property type="protein sequence ID" value="MDO6406285.1"/>
    <property type="molecule type" value="Genomic_DNA"/>
</dbReference>
<accession>A0AAP9H422</accession>
<proteinExistence type="predicted"/>
<dbReference type="KEGG" id="ppho:CTZ24_07315"/>
<dbReference type="RefSeq" id="WP_208725603.1">
    <property type="nucleotide sequence ID" value="NZ_CP024636.1"/>
</dbReference>
<evidence type="ECO:0000313" key="5">
    <source>
        <dbReference type="Proteomes" id="UP001171299"/>
    </source>
</evidence>
<reference evidence="4" key="1">
    <citation type="submission" date="2017-11" db="EMBL/GenBank/DDBJ databases">
        <title>Genome sequence of Pantoea sp. MSR2.</title>
        <authorList>
            <person name="Nascimento F.X."/>
        </authorList>
    </citation>
    <scope>NUCLEOTIDE SEQUENCE [LARGE SCALE GENOMIC DNA]</scope>
    <source>
        <strain evidence="4">MSR2</strain>
    </source>
</reference>